<dbReference type="EnsemblProtists" id="PYU1_T004382">
    <property type="protein sequence ID" value="PYU1_T004382"/>
    <property type="gene ID" value="PYU1_G004372"/>
</dbReference>
<reference evidence="3" key="1">
    <citation type="journal article" date="2010" name="Genome Biol.">
        <title>Genome sequence of the necrotrophic plant pathogen Pythium ultimum reveals original pathogenicity mechanisms and effector repertoire.</title>
        <authorList>
            <person name="Levesque C.A."/>
            <person name="Brouwer H."/>
            <person name="Cano L."/>
            <person name="Hamilton J.P."/>
            <person name="Holt C."/>
            <person name="Huitema E."/>
            <person name="Raffaele S."/>
            <person name="Robideau G.P."/>
            <person name="Thines M."/>
            <person name="Win J."/>
            <person name="Zerillo M.M."/>
            <person name="Beakes G.W."/>
            <person name="Boore J.L."/>
            <person name="Busam D."/>
            <person name="Dumas B."/>
            <person name="Ferriera S."/>
            <person name="Fuerstenberg S.I."/>
            <person name="Gachon C.M."/>
            <person name="Gaulin E."/>
            <person name="Govers F."/>
            <person name="Grenville-Briggs L."/>
            <person name="Horner N."/>
            <person name="Hostetler J."/>
            <person name="Jiang R.H."/>
            <person name="Johnson J."/>
            <person name="Krajaejun T."/>
            <person name="Lin H."/>
            <person name="Meijer H.J."/>
            <person name="Moore B."/>
            <person name="Morris P."/>
            <person name="Phuntmart V."/>
            <person name="Puiu D."/>
            <person name="Shetty J."/>
            <person name="Stajich J.E."/>
            <person name="Tripathy S."/>
            <person name="Wawra S."/>
            <person name="van West P."/>
            <person name="Whitty B.R."/>
            <person name="Coutinho P.M."/>
            <person name="Henrissat B."/>
            <person name="Martin F."/>
            <person name="Thomas P.D."/>
            <person name="Tyler B.M."/>
            <person name="De Vries R.P."/>
            <person name="Kamoun S."/>
            <person name="Yandell M."/>
            <person name="Tisserat N."/>
            <person name="Buell C.R."/>
        </authorList>
    </citation>
    <scope>NUCLEOTIDE SEQUENCE</scope>
    <source>
        <strain evidence="3">DAOM:BR144</strain>
    </source>
</reference>
<sequence length="107" mass="11344">MDGTGNDDTRTMMQSPRSSCTRFLPSNETYALVARLVIGNSILSVALSWKSSGRNDNVCGQMGVNSIVGTDGCVMEPPADNEYAVEPVGVAMMIPSAAIFVISRPSQ</sequence>
<feature type="region of interest" description="Disordered" evidence="1">
    <location>
        <begin position="1"/>
        <end position="20"/>
    </location>
</feature>
<dbReference type="EMBL" id="GL376631">
    <property type="status" value="NOT_ANNOTATED_CDS"/>
    <property type="molecule type" value="Genomic_DNA"/>
</dbReference>
<dbReference type="VEuPathDB" id="FungiDB:PYU1_G004372"/>
<evidence type="ECO:0000313" key="2">
    <source>
        <dbReference type="EnsemblProtists" id="PYU1_T004382"/>
    </source>
</evidence>
<accession>K3WHE0</accession>
<proteinExistence type="predicted"/>
<reference evidence="2" key="3">
    <citation type="submission" date="2015-02" db="UniProtKB">
        <authorList>
            <consortium name="EnsemblProtists"/>
        </authorList>
    </citation>
    <scope>IDENTIFICATION</scope>
    <source>
        <strain evidence="2">DAOM BR144</strain>
    </source>
</reference>
<dbReference type="AlphaFoldDB" id="K3WHE0"/>
<evidence type="ECO:0000313" key="3">
    <source>
        <dbReference type="Proteomes" id="UP000019132"/>
    </source>
</evidence>
<feature type="compositionally biased region" description="Polar residues" evidence="1">
    <location>
        <begin position="11"/>
        <end position="20"/>
    </location>
</feature>
<evidence type="ECO:0000256" key="1">
    <source>
        <dbReference type="SAM" id="MobiDB-lite"/>
    </source>
</evidence>
<reference evidence="3" key="2">
    <citation type="submission" date="2010-04" db="EMBL/GenBank/DDBJ databases">
        <authorList>
            <person name="Buell R."/>
            <person name="Hamilton J."/>
            <person name="Hostetler J."/>
        </authorList>
    </citation>
    <scope>NUCLEOTIDE SEQUENCE [LARGE SCALE GENOMIC DNA]</scope>
    <source>
        <strain evidence="3">DAOM:BR144</strain>
    </source>
</reference>
<protein>
    <submittedName>
        <fullName evidence="2">Uncharacterized protein</fullName>
    </submittedName>
</protein>
<organism evidence="2 3">
    <name type="scientific">Globisporangium ultimum (strain ATCC 200006 / CBS 805.95 / DAOM BR144)</name>
    <name type="common">Pythium ultimum</name>
    <dbReference type="NCBI Taxonomy" id="431595"/>
    <lineage>
        <taxon>Eukaryota</taxon>
        <taxon>Sar</taxon>
        <taxon>Stramenopiles</taxon>
        <taxon>Oomycota</taxon>
        <taxon>Peronosporomycetes</taxon>
        <taxon>Pythiales</taxon>
        <taxon>Pythiaceae</taxon>
        <taxon>Globisporangium</taxon>
    </lineage>
</organism>
<name>K3WHE0_GLOUD</name>
<dbReference type="HOGENOM" id="CLU_175900_0_0_1"/>
<dbReference type="eggNOG" id="ENOG502T413">
    <property type="taxonomic scope" value="Eukaryota"/>
</dbReference>
<keyword evidence="3" id="KW-1185">Reference proteome</keyword>
<dbReference type="Proteomes" id="UP000019132">
    <property type="component" value="Unassembled WGS sequence"/>
</dbReference>
<dbReference type="InParanoid" id="K3WHE0"/>